<evidence type="ECO:0000313" key="7">
    <source>
        <dbReference type="Proteomes" id="UP000239650"/>
    </source>
</evidence>
<dbReference type="Proteomes" id="UP001179858">
    <property type="component" value="Chromosome"/>
</dbReference>
<dbReference type="GO" id="GO:0006950">
    <property type="term" value="P:response to stress"/>
    <property type="evidence" value="ECO:0007669"/>
    <property type="project" value="TreeGrafter"/>
</dbReference>
<dbReference type="PANTHER" id="PTHR33164:SF43">
    <property type="entry name" value="HTH-TYPE TRANSCRIPTIONAL REPRESSOR YETL"/>
    <property type="match status" value="1"/>
</dbReference>
<dbReference type="Proteomes" id="UP000239650">
    <property type="component" value="Unassembled WGS sequence"/>
</dbReference>
<dbReference type="GO" id="GO:0003677">
    <property type="term" value="F:DNA binding"/>
    <property type="evidence" value="ECO:0007669"/>
    <property type="project" value="UniProtKB-KW"/>
</dbReference>
<dbReference type="PANTHER" id="PTHR33164">
    <property type="entry name" value="TRANSCRIPTIONAL REGULATOR, MARR FAMILY"/>
    <property type="match status" value="1"/>
</dbReference>
<dbReference type="EMBL" id="OKRC01000002">
    <property type="protein sequence ID" value="SPE19502.1"/>
    <property type="molecule type" value="Genomic_DNA"/>
</dbReference>
<dbReference type="InterPro" id="IPR036390">
    <property type="entry name" value="WH_DNA-bd_sf"/>
</dbReference>
<proteinExistence type="predicted"/>
<dbReference type="Gene3D" id="1.10.10.10">
    <property type="entry name" value="Winged helix-like DNA-binding domain superfamily/Winged helix DNA-binding domain"/>
    <property type="match status" value="1"/>
</dbReference>
<reference evidence="6" key="2">
    <citation type="submission" date="2023-04" db="EMBL/GenBank/DDBJ databases">
        <title>Novel strain of Lactilactobacillus sakei and use thereof.</title>
        <authorList>
            <person name="Kim S.Y."/>
        </authorList>
    </citation>
    <scope>NUCLEOTIDE SEQUENCE</scope>
    <source>
        <strain evidence="6">HUP1</strain>
    </source>
</reference>
<dbReference type="InterPro" id="IPR000835">
    <property type="entry name" value="HTH_MarR-typ"/>
</dbReference>
<dbReference type="SUPFAM" id="SSF46785">
    <property type="entry name" value="Winged helix' DNA-binding domain"/>
    <property type="match status" value="1"/>
</dbReference>
<name>A0A094Y4D2_LATSK</name>
<feature type="domain" description="HTH marR-type" evidence="4">
    <location>
        <begin position="1"/>
        <end position="154"/>
    </location>
</feature>
<accession>A0A094Y4D2</accession>
<dbReference type="InterPro" id="IPR055166">
    <property type="entry name" value="Transc_reg_Sar_Rot_HTH"/>
</dbReference>
<dbReference type="PROSITE" id="PS50995">
    <property type="entry name" value="HTH_MARR_2"/>
    <property type="match status" value="1"/>
</dbReference>
<dbReference type="RefSeq" id="WP_011375100.1">
    <property type="nucleotide sequence ID" value="NZ_BJLN01000002.1"/>
</dbReference>
<organism evidence="5 7">
    <name type="scientific">Latilactobacillus sakei</name>
    <name type="common">Lactobacillus sakei</name>
    <dbReference type="NCBI Taxonomy" id="1599"/>
    <lineage>
        <taxon>Bacteria</taxon>
        <taxon>Bacillati</taxon>
        <taxon>Bacillota</taxon>
        <taxon>Bacilli</taxon>
        <taxon>Lactobacillales</taxon>
        <taxon>Lactobacillaceae</taxon>
        <taxon>Latilactobacillus</taxon>
    </lineage>
</organism>
<keyword evidence="3" id="KW-0804">Transcription</keyword>
<evidence type="ECO:0000256" key="2">
    <source>
        <dbReference type="ARBA" id="ARBA00023125"/>
    </source>
</evidence>
<evidence type="ECO:0000313" key="6">
    <source>
        <dbReference type="EMBL" id="WGI18696.1"/>
    </source>
</evidence>
<keyword evidence="2 6" id="KW-0238">DNA-binding</keyword>
<evidence type="ECO:0000313" key="5">
    <source>
        <dbReference type="EMBL" id="SPE19502.1"/>
    </source>
</evidence>
<dbReference type="SMART" id="SM00347">
    <property type="entry name" value="HTH_MARR"/>
    <property type="match status" value="1"/>
</dbReference>
<evidence type="ECO:0000256" key="1">
    <source>
        <dbReference type="ARBA" id="ARBA00023015"/>
    </source>
</evidence>
<dbReference type="AlphaFoldDB" id="A0A094Y4D2"/>
<keyword evidence="1" id="KW-0805">Transcription regulation</keyword>
<dbReference type="EMBL" id="CP122959">
    <property type="protein sequence ID" value="WGI18696.1"/>
    <property type="molecule type" value="Genomic_DNA"/>
</dbReference>
<dbReference type="GO" id="GO:0003700">
    <property type="term" value="F:DNA-binding transcription factor activity"/>
    <property type="evidence" value="ECO:0007669"/>
    <property type="project" value="InterPro"/>
</dbReference>
<dbReference type="InterPro" id="IPR036388">
    <property type="entry name" value="WH-like_DNA-bd_sf"/>
</dbReference>
<dbReference type="Pfam" id="PF22381">
    <property type="entry name" value="Staph_reg_Sar_Rot"/>
    <property type="match status" value="1"/>
</dbReference>
<protein>
    <submittedName>
        <fullName evidence="5">MarR family protein</fullName>
    </submittedName>
    <submittedName>
        <fullName evidence="6">Winged helix DNA-binding protein</fullName>
    </submittedName>
</protein>
<dbReference type="InterPro" id="IPR039422">
    <property type="entry name" value="MarR/SlyA-like"/>
</dbReference>
<evidence type="ECO:0000256" key="3">
    <source>
        <dbReference type="ARBA" id="ARBA00023163"/>
    </source>
</evidence>
<evidence type="ECO:0000259" key="4">
    <source>
        <dbReference type="PROSITE" id="PS50995"/>
    </source>
</evidence>
<gene>
    <name evidence="5" type="ORF">LAS9267_00466</name>
    <name evidence="6" type="ORF">QBD03_08035</name>
</gene>
<dbReference type="GeneID" id="57132319"/>
<reference evidence="5 7" key="1">
    <citation type="submission" date="2018-02" db="EMBL/GenBank/DDBJ databases">
        <authorList>
            <person name="Rodrigo-Torres L."/>
            <person name="Arahal R. D."/>
            <person name="Lucena T."/>
        </authorList>
    </citation>
    <scope>NUCLEOTIDE SEQUENCE [LARGE SCALE GENOMIC DNA]</scope>
    <source>
        <strain evidence="5 7">CECT 9267</strain>
    </source>
</reference>
<sequence>MDATNKSDLIGDSWSDFMEFAGLYRWLINNLSESMNRESQKYGLSFDQFLVMHEIKNNDNETTNSALADKMQVSRSAISRQCRSLRKMAFIAEQSDEKDQRIRRVHLTEKGLQVYHHLLYYYLDLYNDLKNEVGKDKVDATIGQSKEIFERMVSMNLNRPDAK</sequence>